<keyword evidence="1" id="KW-0812">Transmembrane</keyword>
<accession>A0A7J6NFK6</accession>
<feature type="transmembrane region" description="Helical" evidence="1">
    <location>
        <begin position="64"/>
        <end position="88"/>
    </location>
</feature>
<comment type="caution">
    <text evidence="2">The sequence shown here is derived from an EMBL/GenBank/DDBJ whole genome shotgun (WGS) entry which is preliminary data.</text>
</comment>
<dbReference type="EMBL" id="JABANP010000484">
    <property type="protein sequence ID" value="KAF4681791.1"/>
    <property type="molecule type" value="Genomic_DNA"/>
</dbReference>
<proteinExistence type="predicted"/>
<feature type="transmembrane region" description="Helical" evidence="1">
    <location>
        <begin position="284"/>
        <end position="309"/>
    </location>
</feature>
<sequence length="481" mass="52144">MSAPLDKVYENTGESSGLDVNNGGGAVCEEMERGISLGTFSATCCNALISQALSMPFMFTTAGWFSFIIQALAASLTFVCIQMLRATLKNEKVKQYAEERGVPTFEREYTFLGEFCAGNFGRGAITLLILLEYFSGLITNLGAIGLCAALIAPAISADVWIIIFSAITLIMILVPWLREISAVMGVLAVVGILGSWIVILPDSHLIENLTAREPLLINLVTAFSLSMWTSADVPSLPPYLGAIRGSTDRRITLTIIICLTLSVVYVYIIGLAGMQICDGVCKDFYPASLAGFHPAALPPWLVYCMYAFILLRMFVILPIVMVPLMVACETVVGRLLVGKYLYTAARLSLVHRTLAVFHLCHLFETACDSSQSCTKVTSKLSRLKGWRLAVRCLLLTVAALGAILVKEKLAYSQAIASVLLTSCALYLCQLWFYAYVMRPVGIKLWAVYVSGVLVAAFVVVGTYTSIMGIISGSPENSTGML</sequence>
<evidence type="ECO:0000313" key="2">
    <source>
        <dbReference type="EMBL" id="KAF4681791.1"/>
    </source>
</evidence>
<name>A0A7J6NFK6_PEROL</name>
<protein>
    <recommendedName>
        <fullName evidence="4">Solute carrier 38 member</fullName>
    </recommendedName>
</protein>
<evidence type="ECO:0000313" key="3">
    <source>
        <dbReference type="Proteomes" id="UP000541610"/>
    </source>
</evidence>
<gene>
    <name evidence="2" type="ORF">FOZ60_011552</name>
</gene>
<evidence type="ECO:0008006" key="4">
    <source>
        <dbReference type="Google" id="ProtNLM"/>
    </source>
</evidence>
<feature type="transmembrane region" description="Helical" evidence="1">
    <location>
        <begin position="315"/>
        <end position="337"/>
    </location>
</feature>
<dbReference type="Proteomes" id="UP000541610">
    <property type="component" value="Unassembled WGS sequence"/>
</dbReference>
<feature type="transmembrane region" description="Helical" evidence="1">
    <location>
        <begin position="411"/>
        <end position="433"/>
    </location>
</feature>
<keyword evidence="1" id="KW-0472">Membrane</keyword>
<feature type="transmembrane region" description="Helical" evidence="1">
    <location>
        <begin position="159"/>
        <end position="177"/>
    </location>
</feature>
<dbReference type="AlphaFoldDB" id="A0A7J6NFK6"/>
<feature type="transmembrane region" description="Helical" evidence="1">
    <location>
        <begin position="445"/>
        <end position="470"/>
    </location>
</feature>
<evidence type="ECO:0000256" key="1">
    <source>
        <dbReference type="SAM" id="Phobius"/>
    </source>
</evidence>
<keyword evidence="1" id="KW-1133">Transmembrane helix</keyword>
<feature type="transmembrane region" description="Helical" evidence="1">
    <location>
        <begin position="133"/>
        <end position="152"/>
    </location>
</feature>
<feature type="transmembrane region" description="Helical" evidence="1">
    <location>
        <begin position="251"/>
        <end position="272"/>
    </location>
</feature>
<feature type="transmembrane region" description="Helical" evidence="1">
    <location>
        <begin position="183"/>
        <end position="203"/>
    </location>
</feature>
<feature type="transmembrane region" description="Helical" evidence="1">
    <location>
        <begin position="388"/>
        <end position="405"/>
    </location>
</feature>
<organism evidence="2 3">
    <name type="scientific">Perkinsus olseni</name>
    <name type="common">Perkinsus atlanticus</name>
    <dbReference type="NCBI Taxonomy" id="32597"/>
    <lineage>
        <taxon>Eukaryota</taxon>
        <taxon>Sar</taxon>
        <taxon>Alveolata</taxon>
        <taxon>Perkinsozoa</taxon>
        <taxon>Perkinsea</taxon>
        <taxon>Perkinsida</taxon>
        <taxon>Perkinsidae</taxon>
        <taxon>Perkinsus</taxon>
    </lineage>
</organism>
<reference evidence="2 3" key="1">
    <citation type="submission" date="2020-04" db="EMBL/GenBank/DDBJ databases">
        <title>Perkinsus olseni comparative genomics.</title>
        <authorList>
            <person name="Bogema D.R."/>
        </authorList>
    </citation>
    <scope>NUCLEOTIDE SEQUENCE [LARGE SCALE GENOMIC DNA]</scope>
    <source>
        <strain evidence="2">00978-12</strain>
    </source>
</reference>